<evidence type="ECO:0000313" key="8">
    <source>
        <dbReference type="EMBL" id="RXK60871.1"/>
    </source>
</evidence>
<dbReference type="GO" id="GO:0009279">
    <property type="term" value="C:cell outer membrane"/>
    <property type="evidence" value="ECO:0007669"/>
    <property type="project" value="UniProtKB-SubCell"/>
</dbReference>
<protein>
    <submittedName>
        <fullName evidence="8">RagB/SusD family nutrient uptake outer membrane protein</fullName>
    </submittedName>
</protein>
<evidence type="ECO:0000259" key="7">
    <source>
        <dbReference type="Pfam" id="PF07980"/>
    </source>
</evidence>
<name>A0A4Q1CJM5_9BACT</name>
<dbReference type="EMBL" id="SDHW01000002">
    <property type="protein sequence ID" value="RXK60871.1"/>
    <property type="molecule type" value="Genomic_DNA"/>
</dbReference>
<evidence type="ECO:0000313" key="9">
    <source>
        <dbReference type="Proteomes" id="UP000290204"/>
    </source>
</evidence>
<dbReference type="InterPro" id="IPR011990">
    <property type="entry name" value="TPR-like_helical_dom_sf"/>
</dbReference>
<comment type="similarity">
    <text evidence="2">Belongs to the SusD family.</text>
</comment>
<dbReference type="RefSeq" id="WP_129130832.1">
    <property type="nucleotide sequence ID" value="NZ_SDHW01000002.1"/>
</dbReference>
<keyword evidence="4" id="KW-0472">Membrane</keyword>
<keyword evidence="5" id="KW-0998">Cell outer membrane</keyword>
<sequence length="521" mass="56739">MKTSMKSYVAGVAAAFTLFASSCTKLEPELGGQETVGVVKDGATPTAPTISSVYGQLNQLISQENWFALNEHSTDEILGPTRGTDWDDFGTWRRLHLHTWGPDHNQINNVWNGLNGALYQTTLAAELLTGQAQAEGKFLRSYFRFLMIDAFGQMQVRAANAPASGIPSVVPRAEAIDLIITELESAVAGLPSFSGTNRHVATKEAAWALLAKLYLNKAVYKAAASAPAGPYTFAAADMNKVIQYCNSVAANTNLAVETDYWDNFKWTNNSVSSENIFVRRNTDGINLVWATCMGGHYNQTPSGWNGFTTLSDFYDSFEDGDVRKSTTLSGFSDQVGTKAGFNIGQARGPQGQRIGNALVDLKDRSGNPLVFTRNVSIFFNGEASGIRTNKFPLDPATINDGGWGSANDFVFLRLSDVRLMKAEAILRGGTDAETPLAIVNSIRTRRSATLLTAAPTLTVLLAERGRELYLEGWRRNDMIRYGVFNKPVQERATESDPTKVIFPIPAIALSSNPNLKQNAGY</sequence>
<reference evidence="8 9" key="1">
    <citation type="submission" date="2019-01" db="EMBL/GenBank/DDBJ databases">
        <title>Lacibacter sp. strain TTM-7.</title>
        <authorList>
            <person name="Chen W.-M."/>
        </authorList>
    </citation>
    <scope>NUCLEOTIDE SEQUENCE [LARGE SCALE GENOMIC DNA]</scope>
    <source>
        <strain evidence="8 9">TTM-7</strain>
    </source>
</reference>
<dbReference type="SUPFAM" id="SSF48452">
    <property type="entry name" value="TPR-like"/>
    <property type="match status" value="1"/>
</dbReference>
<dbReference type="OrthoDB" id="9783641at2"/>
<accession>A0A4Q1CJM5</accession>
<evidence type="ECO:0000256" key="2">
    <source>
        <dbReference type="ARBA" id="ARBA00006275"/>
    </source>
</evidence>
<comment type="caution">
    <text evidence="8">The sequence shown here is derived from an EMBL/GenBank/DDBJ whole genome shotgun (WGS) entry which is preliminary data.</text>
</comment>
<feature type="signal peptide" evidence="6">
    <location>
        <begin position="1"/>
        <end position="22"/>
    </location>
</feature>
<organism evidence="8 9">
    <name type="scientific">Lacibacter luteus</name>
    <dbReference type="NCBI Taxonomy" id="2508719"/>
    <lineage>
        <taxon>Bacteria</taxon>
        <taxon>Pseudomonadati</taxon>
        <taxon>Bacteroidota</taxon>
        <taxon>Chitinophagia</taxon>
        <taxon>Chitinophagales</taxon>
        <taxon>Chitinophagaceae</taxon>
        <taxon>Lacibacter</taxon>
    </lineage>
</organism>
<comment type="subcellular location">
    <subcellularLocation>
        <location evidence="1">Cell outer membrane</location>
    </subcellularLocation>
</comment>
<dbReference type="PROSITE" id="PS51257">
    <property type="entry name" value="PROKAR_LIPOPROTEIN"/>
    <property type="match status" value="1"/>
</dbReference>
<evidence type="ECO:0000256" key="4">
    <source>
        <dbReference type="ARBA" id="ARBA00023136"/>
    </source>
</evidence>
<dbReference type="Proteomes" id="UP000290204">
    <property type="component" value="Unassembled WGS sequence"/>
</dbReference>
<keyword evidence="9" id="KW-1185">Reference proteome</keyword>
<keyword evidence="3 6" id="KW-0732">Signal</keyword>
<gene>
    <name evidence="8" type="ORF">ESA94_10450</name>
</gene>
<feature type="chain" id="PRO_5020887967" evidence="6">
    <location>
        <begin position="23"/>
        <end position="521"/>
    </location>
</feature>
<evidence type="ECO:0000256" key="5">
    <source>
        <dbReference type="ARBA" id="ARBA00023237"/>
    </source>
</evidence>
<dbReference type="InterPro" id="IPR012944">
    <property type="entry name" value="SusD_RagB_dom"/>
</dbReference>
<proteinExistence type="inferred from homology"/>
<dbReference type="AlphaFoldDB" id="A0A4Q1CJM5"/>
<evidence type="ECO:0000256" key="1">
    <source>
        <dbReference type="ARBA" id="ARBA00004442"/>
    </source>
</evidence>
<dbReference type="Gene3D" id="1.25.40.390">
    <property type="match status" value="1"/>
</dbReference>
<evidence type="ECO:0000256" key="3">
    <source>
        <dbReference type="ARBA" id="ARBA00022729"/>
    </source>
</evidence>
<feature type="domain" description="RagB/SusD" evidence="7">
    <location>
        <begin position="380"/>
        <end position="521"/>
    </location>
</feature>
<dbReference type="Pfam" id="PF07980">
    <property type="entry name" value="SusD_RagB"/>
    <property type="match status" value="1"/>
</dbReference>
<evidence type="ECO:0000256" key="6">
    <source>
        <dbReference type="SAM" id="SignalP"/>
    </source>
</evidence>